<proteinExistence type="predicted"/>
<evidence type="ECO:0000313" key="2">
    <source>
        <dbReference type="EMBL" id="MBY6275685.1"/>
    </source>
</evidence>
<evidence type="ECO:0000256" key="1">
    <source>
        <dbReference type="SAM" id="MobiDB-lite"/>
    </source>
</evidence>
<feature type="compositionally biased region" description="Basic residues" evidence="1">
    <location>
        <begin position="1"/>
        <end position="18"/>
    </location>
</feature>
<comment type="caution">
    <text evidence="2">The sequence shown here is derived from an EMBL/GenBank/DDBJ whole genome shotgun (WGS) entry which is preliminary data.</text>
</comment>
<feature type="compositionally biased region" description="Gly residues" evidence="1">
    <location>
        <begin position="47"/>
        <end position="57"/>
    </location>
</feature>
<dbReference type="NCBIfam" id="TIGR02833">
    <property type="entry name" value="spore_III_AB"/>
    <property type="match status" value="1"/>
</dbReference>
<dbReference type="Proteomes" id="UP000732377">
    <property type="component" value="Unassembled WGS sequence"/>
</dbReference>
<feature type="compositionally biased region" description="Gly residues" evidence="1">
    <location>
        <begin position="80"/>
        <end position="95"/>
    </location>
</feature>
<dbReference type="EMBL" id="PIUK01000035">
    <property type="protein sequence ID" value="MBY6275685.1"/>
    <property type="molecule type" value="Genomic_DNA"/>
</dbReference>
<accession>A0A953I176</accession>
<dbReference type="AlphaFoldDB" id="A0A953I176"/>
<sequence>MRVRRSPAGRGAPHRRAGRLPQGRGVDAHDPGPLAAGGRRRRDRPAGGCGGGDGGPARRGCRPGHGARGGPVGRAPPAGPGGTAQGGRFRAGGGPRPQPRARHRGGGPGPGAGGGGMTLKLLGAALTVLAPSWIGFQIAARYARRPAELRGFQNGLAVLVTEVEYGATPMPDALRSAARASGPVAGAVLADAADRLEGGGGITPGEALAAALEERRGATCLTPADQEILAALVPVLGASDRRDQVRHLRLALERLAAAEAEATDERRRYEKMYRYVGVLSGLALVLILI</sequence>
<gene>
    <name evidence="2" type="primary">spoIIIAB</name>
    <name evidence="2" type="ORF">CWE10_05585</name>
</gene>
<dbReference type="InterPro" id="IPR014198">
    <property type="entry name" value="Spore_III_AB"/>
</dbReference>
<dbReference type="Pfam" id="PF09548">
    <property type="entry name" value="Spore_III_AB"/>
    <property type="match status" value="1"/>
</dbReference>
<reference evidence="2" key="1">
    <citation type="submission" date="2017-11" db="EMBL/GenBank/DDBJ databases">
        <title>Three new genomes from thermophilic consortium.</title>
        <authorList>
            <person name="Quaggio R."/>
            <person name="Amgarten D."/>
            <person name="Setubal J.C."/>
        </authorList>
    </citation>
    <scope>NUCLEOTIDE SEQUENCE</scope>
    <source>
        <strain evidence="2">ZCTH01-B2</strain>
    </source>
</reference>
<organism evidence="2 3">
    <name type="scientific">Symbiobacterium thermophilum</name>
    <dbReference type="NCBI Taxonomy" id="2734"/>
    <lineage>
        <taxon>Bacteria</taxon>
        <taxon>Bacillati</taxon>
        <taxon>Bacillota</taxon>
        <taxon>Clostridia</taxon>
        <taxon>Eubacteriales</taxon>
        <taxon>Symbiobacteriaceae</taxon>
        <taxon>Symbiobacterium</taxon>
    </lineage>
</organism>
<evidence type="ECO:0000313" key="3">
    <source>
        <dbReference type="Proteomes" id="UP000732377"/>
    </source>
</evidence>
<protein>
    <submittedName>
        <fullName evidence="2">Stage III sporulation protein AB</fullName>
    </submittedName>
</protein>
<name>A0A953I176_SYMTR</name>
<feature type="region of interest" description="Disordered" evidence="1">
    <location>
        <begin position="1"/>
        <end position="114"/>
    </location>
</feature>